<evidence type="ECO:0000313" key="3">
    <source>
        <dbReference type="EMBL" id="MBW4545436.1"/>
    </source>
</evidence>
<dbReference type="Proteomes" id="UP000753908">
    <property type="component" value="Unassembled WGS sequence"/>
</dbReference>
<protein>
    <submittedName>
        <fullName evidence="3">NACHT domain-containing NTPase</fullName>
    </submittedName>
</protein>
<dbReference type="Gene3D" id="3.40.50.300">
    <property type="entry name" value="P-loop containing nucleotide triphosphate hydrolases"/>
    <property type="match status" value="1"/>
</dbReference>
<dbReference type="SUPFAM" id="SSF52540">
    <property type="entry name" value="P-loop containing nucleoside triphosphate hydrolases"/>
    <property type="match status" value="1"/>
</dbReference>
<dbReference type="CDD" id="cd00093">
    <property type="entry name" value="HTH_XRE"/>
    <property type="match status" value="1"/>
</dbReference>
<dbReference type="PROSITE" id="PS50943">
    <property type="entry name" value="HTH_CROC1"/>
    <property type="match status" value="1"/>
</dbReference>
<reference evidence="3" key="1">
    <citation type="submission" date="2021-05" db="EMBL/GenBank/DDBJ databases">
        <authorList>
            <person name="Pietrasiak N."/>
            <person name="Ward R."/>
            <person name="Stajich J.E."/>
            <person name="Kurbessoian T."/>
        </authorList>
    </citation>
    <scope>NUCLEOTIDE SEQUENCE</scope>
    <source>
        <strain evidence="3">CPER-KK1</strain>
    </source>
</reference>
<evidence type="ECO:0000259" key="1">
    <source>
        <dbReference type="PROSITE" id="PS50837"/>
    </source>
</evidence>
<evidence type="ECO:0000313" key="4">
    <source>
        <dbReference type="Proteomes" id="UP000753908"/>
    </source>
</evidence>
<dbReference type="SUPFAM" id="SSF47413">
    <property type="entry name" value="lambda repressor-like DNA-binding domains"/>
    <property type="match status" value="1"/>
</dbReference>
<proteinExistence type="predicted"/>
<feature type="domain" description="HTH cro/C1-type" evidence="2">
    <location>
        <begin position="29"/>
        <end position="69"/>
    </location>
</feature>
<accession>A0A951PKP5</accession>
<dbReference type="InterPro" id="IPR010982">
    <property type="entry name" value="Lambda_DNA-bd_dom_sf"/>
</dbReference>
<feature type="domain" description="NACHT" evidence="1">
    <location>
        <begin position="172"/>
        <end position="289"/>
    </location>
</feature>
<dbReference type="InterPro" id="IPR007111">
    <property type="entry name" value="NACHT_NTPase"/>
</dbReference>
<dbReference type="EMBL" id="JAHHIF010000015">
    <property type="protein sequence ID" value="MBW4545436.1"/>
    <property type="molecule type" value="Genomic_DNA"/>
</dbReference>
<dbReference type="InterPro" id="IPR054501">
    <property type="entry name" value="NCH2"/>
</dbReference>
<comment type="caution">
    <text evidence="3">The sequence shown here is derived from an EMBL/GenBank/DDBJ whole genome shotgun (WGS) entry which is preliminary data.</text>
</comment>
<dbReference type="PANTHER" id="PTHR46844:SF1">
    <property type="entry name" value="SLR5058 PROTEIN"/>
    <property type="match status" value="1"/>
</dbReference>
<gene>
    <name evidence="3" type="ORF">KME25_13455</name>
</gene>
<dbReference type="InterPro" id="IPR027417">
    <property type="entry name" value="P-loop_NTPase"/>
</dbReference>
<dbReference type="Pfam" id="PF05729">
    <property type="entry name" value="NACHT"/>
    <property type="match status" value="1"/>
</dbReference>
<dbReference type="InterPro" id="IPR001387">
    <property type="entry name" value="Cro/C1-type_HTH"/>
</dbReference>
<dbReference type="SMART" id="SM00530">
    <property type="entry name" value="HTH_XRE"/>
    <property type="match status" value="1"/>
</dbReference>
<name>A0A951PKP5_9CYAN</name>
<sequence>MAKRSLKASEQGLEQLNQALVRNGQSKMALAEEVGVARSTVSLLFTGKSIQREIFSKICETLGLDWRDIAHIGEEEAESDIDALVQEVREKVKPLIQERCGTMRVLDMSQPIGLNDIYTDVNILEKITGRRRLEISELLQGFDPESEDFDRFGLSRVTEKRVPGLKAVEHYSKLMVLGKPGAGKTTFLKYLAIRCISGEFQAERVPIFITLKDFAETPAQPGLLEFITQMFANSGVTDTQITEVLKKGRALLFLDGLDEVKDEDSQQVLREIRYFSEQYYTNNFVITCRIAAQDYRFERFTDVELADVEVADFDDKQIQTFVTKWFKAKQLDLAERFMQQLNLNQPIRELTTSPLLLTLLCLVFEDSGNFPTNRSELYQEGIAILLRKWDATRRIERDHVYKKLSVHRKEDLLGQIALNTFEHADYFFKQRDVERYIADYIRNLPDAQTDPEALQLDSEVVLKSIEAQHGLLVERARGIYSFSHLTFQEYFTAREIVNTCNFHSLDDKLLHNLVNHITEKRWREVFLLIVESLPSADCLLLLIKQQIDVLVADDKKLQQLLMWANQKSLSVELPYQAAAIRAFYFAFAFDGYPRILTTGYNLTRFLNPILSHALDQAYAHDPIFDLNLAHALVLDLAFAYTYFKALRSNVEGNNFHDFFYIHTIKGTLSKICTLPLDPKLQQVLHQLKELIPDINSDKEILKQWYEDESQAWTEQLRAMMVEHRNIGQDWQFNEQHKKLLQQYYNANLLLLQCLNSDCYVSREVRSHIEDTLLLPIAEIEKRTYRD</sequence>
<dbReference type="AlphaFoldDB" id="A0A951PKP5"/>
<reference evidence="3" key="2">
    <citation type="journal article" date="2022" name="Microbiol. Resour. Announc.">
        <title>Metagenome Sequencing to Explore Phylogenomics of Terrestrial Cyanobacteria.</title>
        <authorList>
            <person name="Ward R.D."/>
            <person name="Stajich J.E."/>
            <person name="Johansen J.R."/>
            <person name="Huntemann M."/>
            <person name="Clum A."/>
            <person name="Foster B."/>
            <person name="Foster B."/>
            <person name="Roux S."/>
            <person name="Palaniappan K."/>
            <person name="Varghese N."/>
            <person name="Mukherjee S."/>
            <person name="Reddy T.B.K."/>
            <person name="Daum C."/>
            <person name="Copeland A."/>
            <person name="Chen I.A."/>
            <person name="Ivanova N.N."/>
            <person name="Kyrpides N.C."/>
            <person name="Shapiro N."/>
            <person name="Eloe-Fadrosh E.A."/>
            <person name="Pietrasiak N."/>
        </authorList>
    </citation>
    <scope>NUCLEOTIDE SEQUENCE</scope>
    <source>
        <strain evidence="3">CPER-KK1</strain>
    </source>
</reference>
<dbReference type="PROSITE" id="PS50837">
    <property type="entry name" value="NACHT"/>
    <property type="match status" value="1"/>
</dbReference>
<dbReference type="Pfam" id="PF22727">
    <property type="entry name" value="NCH2"/>
    <property type="match status" value="1"/>
</dbReference>
<dbReference type="GO" id="GO:0003677">
    <property type="term" value="F:DNA binding"/>
    <property type="evidence" value="ECO:0007669"/>
    <property type="project" value="InterPro"/>
</dbReference>
<organism evidence="3 4">
    <name type="scientific">Symplocastrum torsivum CPER-KK1</name>
    <dbReference type="NCBI Taxonomy" id="450513"/>
    <lineage>
        <taxon>Bacteria</taxon>
        <taxon>Bacillati</taxon>
        <taxon>Cyanobacteriota</taxon>
        <taxon>Cyanophyceae</taxon>
        <taxon>Oscillatoriophycideae</taxon>
        <taxon>Oscillatoriales</taxon>
        <taxon>Microcoleaceae</taxon>
        <taxon>Symplocastrum</taxon>
    </lineage>
</organism>
<evidence type="ECO:0000259" key="2">
    <source>
        <dbReference type="PROSITE" id="PS50943"/>
    </source>
</evidence>
<dbReference type="PANTHER" id="PTHR46844">
    <property type="entry name" value="SLR5058 PROTEIN"/>
    <property type="match status" value="1"/>
</dbReference>